<name>A0A8S5QVK7_9CAUD</name>
<proteinExistence type="predicted"/>
<organism evidence="1">
    <name type="scientific">Myoviridae sp. ctTK08</name>
    <dbReference type="NCBI Taxonomy" id="2826656"/>
    <lineage>
        <taxon>Viruses</taxon>
        <taxon>Duplodnaviria</taxon>
        <taxon>Heunggongvirae</taxon>
        <taxon>Uroviricota</taxon>
        <taxon>Caudoviricetes</taxon>
    </lineage>
</organism>
<sequence length="101" mass="11673">MYSSPANTGYADNYWGCQDPSYHDEPTNRHGELYGEWQARIADQYRAIAIAQIRYELERYGDCQQELAELAAAEKGEGDTDTEQYIWEMILEIAKANHDTF</sequence>
<reference evidence="1" key="1">
    <citation type="journal article" date="2021" name="Proc. Natl. Acad. Sci. U.S.A.">
        <title>A Catalog of Tens of Thousands of Viruses from Human Metagenomes Reveals Hidden Associations with Chronic Diseases.</title>
        <authorList>
            <person name="Tisza M.J."/>
            <person name="Buck C.B."/>
        </authorList>
    </citation>
    <scope>NUCLEOTIDE SEQUENCE</scope>
    <source>
        <strain evidence="1">CtTK08</strain>
    </source>
</reference>
<dbReference type="EMBL" id="BK015751">
    <property type="protein sequence ID" value="DAE23319.1"/>
    <property type="molecule type" value="Genomic_DNA"/>
</dbReference>
<protein>
    <submittedName>
        <fullName evidence="1">Uncharacterized protein</fullName>
    </submittedName>
</protein>
<evidence type="ECO:0000313" key="1">
    <source>
        <dbReference type="EMBL" id="DAE23319.1"/>
    </source>
</evidence>
<accession>A0A8S5QVK7</accession>